<reference evidence="1" key="2">
    <citation type="submission" date="2020-11" db="EMBL/GenBank/DDBJ databases">
        <authorList>
            <person name="McCartney M.A."/>
            <person name="Auch B."/>
            <person name="Kono T."/>
            <person name="Mallez S."/>
            <person name="Becker A."/>
            <person name="Gohl D.M."/>
            <person name="Silverstein K.A.T."/>
            <person name="Koren S."/>
            <person name="Bechman K.B."/>
            <person name="Herman A."/>
            <person name="Abrahante J.E."/>
            <person name="Garbe J."/>
        </authorList>
    </citation>
    <scope>NUCLEOTIDE SEQUENCE</scope>
    <source>
        <strain evidence="1">Duluth1</strain>
        <tissue evidence="1">Whole animal</tissue>
    </source>
</reference>
<protein>
    <submittedName>
        <fullName evidence="1">Uncharacterized protein</fullName>
    </submittedName>
</protein>
<accession>A0A9D4B7C1</accession>
<evidence type="ECO:0000313" key="2">
    <source>
        <dbReference type="Proteomes" id="UP000828390"/>
    </source>
</evidence>
<sequence>MRKLQVMRMLKNPMTSMMKKIEEVFRYLAKNLLCLGFNLNMDIKEQGTTRIIMMMIWVIQIGFTIKESTTVKTRMRT</sequence>
<dbReference type="Proteomes" id="UP000828390">
    <property type="component" value="Unassembled WGS sequence"/>
</dbReference>
<proteinExistence type="predicted"/>
<dbReference type="EMBL" id="JAIWYP010000028">
    <property type="protein sequence ID" value="KAH3691935.1"/>
    <property type="molecule type" value="Genomic_DNA"/>
</dbReference>
<reference evidence="1" key="1">
    <citation type="journal article" date="2019" name="bioRxiv">
        <title>The Genome of the Zebra Mussel, Dreissena polymorpha: A Resource for Invasive Species Research.</title>
        <authorList>
            <person name="McCartney M.A."/>
            <person name="Auch B."/>
            <person name="Kono T."/>
            <person name="Mallez S."/>
            <person name="Zhang Y."/>
            <person name="Obille A."/>
            <person name="Becker A."/>
            <person name="Abrahante J.E."/>
            <person name="Garbe J."/>
            <person name="Badalamenti J.P."/>
            <person name="Herman A."/>
            <person name="Mangelson H."/>
            <person name="Liachko I."/>
            <person name="Sullivan S."/>
            <person name="Sone E.D."/>
            <person name="Koren S."/>
            <person name="Silverstein K.A.T."/>
            <person name="Beckman K.B."/>
            <person name="Gohl D.M."/>
        </authorList>
    </citation>
    <scope>NUCLEOTIDE SEQUENCE</scope>
    <source>
        <strain evidence="1">Duluth1</strain>
        <tissue evidence="1">Whole animal</tissue>
    </source>
</reference>
<evidence type="ECO:0000313" key="1">
    <source>
        <dbReference type="EMBL" id="KAH3691935.1"/>
    </source>
</evidence>
<keyword evidence="2" id="KW-1185">Reference proteome</keyword>
<dbReference type="AlphaFoldDB" id="A0A9D4B7C1"/>
<gene>
    <name evidence="1" type="ORF">DPMN_192482</name>
</gene>
<comment type="caution">
    <text evidence="1">The sequence shown here is derived from an EMBL/GenBank/DDBJ whole genome shotgun (WGS) entry which is preliminary data.</text>
</comment>
<organism evidence="1 2">
    <name type="scientific">Dreissena polymorpha</name>
    <name type="common">Zebra mussel</name>
    <name type="synonym">Mytilus polymorpha</name>
    <dbReference type="NCBI Taxonomy" id="45954"/>
    <lineage>
        <taxon>Eukaryota</taxon>
        <taxon>Metazoa</taxon>
        <taxon>Spiralia</taxon>
        <taxon>Lophotrochozoa</taxon>
        <taxon>Mollusca</taxon>
        <taxon>Bivalvia</taxon>
        <taxon>Autobranchia</taxon>
        <taxon>Heteroconchia</taxon>
        <taxon>Euheterodonta</taxon>
        <taxon>Imparidentia</taxon>
        <taxon>Neoheterodontei</taxon>
        <taxon>Myida</taxon>
        <taxon>Dreissenoidea</taxon>
        <taxon>Dreissenidae</taxon>
        <taxon>Dreissena</taxon>
    </lineage>
</organism>
<name>A0A9D4B7C1_DREPO</name>